<organism evidence="3 4">
    <name type="scientific">Cyclobacterium lianum</name>
    <dbReference type="NCBI Taxonomy" id="388280"/>
    <lineage>
        <taxon>Bacteria</taxon>
        <taxon>Pseudomonadati</taxon>
        <taxon>Bacteroidota</taxon>
        <taxon>Cytophagia</taxon>
        <taxon>Cytophagales</taxon>
        <taxon>Cyclobacteriaceae</taxon>
        <taxon>Cyclobacterium</taxon>
    </lineage>
</organism>
<evidence type="ECO:0000313" key="3">
    <source>
        <dbReference type="EMBL" id="SHN22772.1"/>
    </source>
</evidence>
<keyword evidence="4" id="KW-1185">Reference proteome</keyword>
<sequence length="210" mass="23189">MKRFLSSLTGLLCLCLGNLYAQEKINQSLIVDGYIRSTSNLQAMNPGNPSATASLNWFENTARIRVGGNGIGAAGGLDIQTTGNRSLMRLLHNGKIGIGTSTPDARLTVNGNIRARELKLEVANWPDYVFSADYYLPPLAKVKQHIISHGRLPGFQPASHYQQEGLPLAETSRLLLEKIEELTLYLIQCEEKISALEAKVNQLQLRKKDE</sequence>
<keyword evidence="2" id="KW-0732">Signal</keyword>
<feature type="chain" id="PRO_5013042770" evidence="2">
    <location>
        <begin position="22"/>
        <end position="210"/>
    </location>
</feature>
<name>A0A1M7PYM3_9BACT</name>
<protein>
    <submittedName>
        <fullName evidence="3">Uncharacterized protein</fullName>
    </submittedName>
</protein>
<dbReference type="STRING" id="388280.SAMN04488057_11211"/>
<dbReference type="AlphaFoldDB" id="A0A1M7PYM3"/>
<reference evidence="3 4" key="1">
    <citation type="submission" date="2016-11" db="EMBL/GenBank/DDBJ databases">
        <authorList>
            <person name="Jaros S."/>
            <person name="Januszkiewicz K."/>
            <person name="Wedrychowicz H."/>
        </authorList>
    </citation>
    <scope>NUCLEOTIDE SEQUENCE [LARGE SCALE GENOMIC DNA]</scope>
    <source>
        <strain evidence="3 4">CGMCC 1.6102</strain>
    </source>
</reference>
<keyword evidence="1" id="KW-0175">Coiled coil</keyword>
<dbReference type="RefSeq" id="WP_073096052.1">
    <property type="nucleotide sequence ID" value="NZ_FRCY01000012.1"/>
</dbReference>
<feature type="coiled-coil region" evidence="1">
    <location>
        <begin position="179"/>
        <end position="206"/>
    </location>
</feature>
<proteinExistence type="predicted"/>
<dbReference type="Proteomes" id="UP000184513">
    <property type="component" value="Unassembled WGS sequence"/>
</dbReference>
<evidence type="ECO:0000313" key="4">
    <source>
        <dbReference type="Proteomes" id="UP000184513"/>
    </source>
</evidence>
<evidence type="ECO:0000256" key="1">
    <source>
        <dbReference type="SAM" id="Coils"/>
    </source>
</evidence>
<feature type="signal peptide" evidence="2">
    <location>
        <begin position="1"/>
        <end position="21"/>
    </location>
</feature>
<gene>
    <name evidence="3" type="ORF">SAMN04488057_11211</name>
</gene>
<evidence type="ECO:0000256" key="2">
    <source>
        <dbReference type="SAM" id="SignalP"/>
    </source>
</evidence>
<dbReference type="EMBL" id="FRCY01000012">
    <property type="protein sequence ID" value="SHN22772.1"/>
    <property type="molecule type" value="Genomic_DNA"/>
</dbReference>
<dbReference type="OrthoDB" id="9793307at2"/>
<accession>A0A1M7PYM3</accession>